<feature type="domain" description="Aminotransferase class V" evidence="7">
    <location>
        <begin position="135"/>
        <end position="509"/>
    </location>
</feature>
<evidence type="ECO:0000256" key="2">
    <source>
        <dbReference type="ARBA" id="ARBA00012239"/>
    </source>
</evidence>
<dbReference type="InterPro" id="IPR010970">
    <property type="entry name" value="Cys_dSase_SufS"/>
</dbReference>
<gene>
    <name evidence="8" type="ORF">SORBI_3005G014700</name>
</gene>
<evidence type="ECO:0000256" key="3">
    <source>
        <dbReference type="ARBA" id="ARBA00022679"/>
    </source>
</evidence>
<dbReference type="GO" id="GO:0006534">
    <property type="term" value="P:cysteine metabolic process"/>
    <property type="evidence" value="ECO:0000318"/>
    <property type="project" value="GO_Central"/>
</dbReference>
<keyword evidence="4" id="KW-0663">Pyridoxal phosphate</keyword>
<dbReference type="GO" id="GO:0030170">
    <property type="term" value="F:pyridoxal phosphate binding"/>
    <property type="evidence" value="ECO:0007669"/>
    <property type="project" value="InterPro"/>
</dbReference>
<dbReference type="NCBIfam" id="TIGR01979">
    <property type="entry name" value="sufS"/>
    <property type="match status" value="1"/>
</dbReference>
<dbReference type="EMBL" id="CM000764">
    <property type="protein sequence ID" value="KXG27617.1"/>
    <property type="molecule type" value="Genomic_DNA"/>
</dbReference>
<dbReference type="Gene3D" id="3.40.640.10">
    <property type="entry name" value="Type I PLP-dependent aspartate aminotransferase-like (Major domain)"/>
    <property type="match status" value="1"/>
</dbReference>
<reference evidence="8 9" key="1">
    <citation type="journal article" date="2009" name="Nature">
        <title>The Sorghum bicolor genome and the diversification of grasses.</title>
        <authorList>
            <person name="Paterson A.H."/>
            <person name="Bowers J.E."/>
            <person name="Bruggmann R."/>
            <person name="Dubchak I."/>
            <person name="Grimwood J."/>
            <person name="Gundlach H."/>
            <person name="Haberer G."/>
            <person name="Hellsten U."/>
            <person name="Mitros T."/>
            <person name="Poliakov A."/>
            <person name="Schmutz J."/>
            <person name="Spannagl M."/>
            <person name="Tang H."/>
            <person name="Wang X."/>
            <person name="Wicker T."/>
            <person name="Bharti A.K."/>
            <person name="Chapman J."/>
            <person name="Feltus F.A."/>
            <person name="Gowik U."/>
            <person name="Grigoriev I.V."/>
            <person name="Lyons E."/>
            <person name="Maher C.A."/>
            <person name="Martis M."/>
            <person name="Narechania A."/>
            <person name="Otillar R.P."/>
            <person name="Penning B.W."/>
            <person name="Salamov A.A."/>
            <person name="Wang Y."/>
            <person name="Zhang L."/>
            <person name="Carpita N.C."/>
            <person name="Freeling M."/>
            <person name="Gingle A.R."/>
            <person name="Hash C.T."/>
            <person name="Keller B."/>
            <person name="Klein P."/>
            <person name="Kresovich S."/>
            <person name="McCann M.C."/>
            <person name="Ming R."/>
            <person name="Peterson D.G."/>
            <person name="Mehboob-ur-Rahman"/>
            <person name="Ware D."/>
            <person name="Westhoff P."/>
            <person name="Mayer K.F."/>
            <person name="Messing J."/>
            <person name="Rokhsar D.S."/>
        </authorList>
    </citation>
    <scope>NUCLEOTIDE SEQUENCE [LARGE SCALE GENOMIC DNA]</scope>
    <source>
        <strain evidence="9">cv. BTx623</strain>
    </source>
</reference>
<dbReference type="InterPro" id="IPR015422">
    <property type="entry name" value="PyrdxlP-dep_Trfase_small"/>
</dbReference>
<comment type="catalytic activity">
    <reaction evidence="5">
        <text>(sulfur carrier)-H + L-cysteine = (sulfur carrier)-SH + L-alanine</text>
        <dbReference type="Rhea" id="RHEA:43892"/>
        <dbReference type="Rhea" id="RHEA-COMP:14737"/>
        <dbReference type="Rhea" id="RHEA-COMP:14739"/>
        <dbReference type="ChEBI" id="CHEBI:29917"/>
        <dbReference type="ChEBI" id="CHEBI:35235"/>
        <dbReference type="ChEBI" id="CHEBI:57972"/>
        <dbReference type="ChEBI" id="CHEBI:64428"/>
        <dbReference type="EC" id="2.8.1.7"/>
    </reaction>
</comment>
<protein>
    <recommendedName>
        <fullName evidence="2">cysteine desulfurase</fullName>
        <ecNumber evidence="2">2.8.1.7</ecNumber>
    </recommendedName>
</protein>
<dbReference type="InterPro" id="IPR015421">
    <property type="entry name" value="PyrdxlP-dep_Trfase_major"/>
</dbReference>
<accession>A0A1B6PPN4</accession>
<evidence type="ECO:0000256" key="6">
    <source>
        <dbReference type="SAM" id="MobiDB-lite"/>
    </source>
</evidence>
<keyword evidence="3" id="KW-0808">Transferase</keyword>
<evidence type="ECO:0000313" key="9">
    <source>
        <dbReference type="Proteomes" id="UP000000768"/>
    </source>
</evidence>
<organism evidence="8 9">
    <name type="scientific">Sorghum bicolor</name>
    <name type="common">Sorghum</name>
    <name type="synonym">Sorghum vulgare</name>
    <dbReference type="NCBI Taxonomy" id="4558"/>
    <lineage>
        <taxon>Eukaryota</taxon>
        <taxon>Viridiplantae</taxon>
        <taxon>Streptophyta</taxon>
        <taxon>Embryophyta</taxon>
        <taxon>Tracheophyta</taxon>
        <taxon>Spermatophyta</taxon>
        <taxon>Magnoliopsida</taxon>
        <taxon>Liliopsida</taxon>
        <taxon>Poales</taxon>
        <taxon>Poaceae</taxon>
        <taxon>PACMAD clade</taxon>
        <taxon>Panicoideae</taxon>
        <taxon>Andropogonodae</taxon>
        <taxon>Andropogoneae</taxon>
        <taxon>Sorghinae</taxon>
        <taxon>Sorghum</taxon>
    </lineage>
</organism>
<comment type="cofactor">
    <cofactor evidence="1">
        <name>pyridoxal 5'-phosphate</name>
        <dbReference type="ChEBI" id="CHEBI:597326"/>
    </cofactor>
</comment>
<evidence type="ECO:0000259" key="7">
    <source>
        <dbReference type="Pfam" id="PF00266"/>
    </source>
</evidence>
<evidence type="ECO:0000313" key="8">
    <source>
        <dbReference type="EMBL" id="KXG27617.1"/>
    </source>
</evidence>
<dbReference type="Gene3D" id="3.90.1150.10">
    <property type="entry name" value="Aspartate Aminotransferase, domain 1"/>
    <property type="match status" value="1"/>
</dbReference>
<dbReference type="Pfam" id="PF00266">
    <property type="entry name" value="Aminotran_5"/>
    <property type="match status" value="1"/>
</dbReference>
<dbReference type="ExpressionAtlas" id="A0A1B6PPN4">
    <property type="expression patterns" value="baseline and differential"/>
</dbReference>
<dbReference type="OMA" id="LVTWQQI"/>
<dbReference type="CDD" id="cd06453">
    <property type="entry name" value="SufS_like"/>
    <property type="match status" value="1"/>
</dbReference>
<dbReference type="FunCoup" id="A0A1B6PPN4">
    <property type="interactions" value="309"/>
</dbReference>
<reference evidence="9" key="3">
    <citation type="journal article" date="2018" name="Plant J.">
        <title>The Sorghum bicolor reference genome: improved assembly, gene annotations, a transcriptome atlas, and signatures of genome organization.</title>
        <authorList>
            <person name="McCormick R.F."/>
            <person name="Truong S.K."/>
            <person name="Sreedasyam A."/>
            <person name="Jenkins J."/>
            <person name="Shu S."/>
            <person name="Sims D."/>
            <person name="Kennedy M."/>
            <person name="Amirebrahimi M."/>
            <person name="Weers B.D."/>
            <person name="McKinley B."/>
            <person name="Mattison A."/>
            <person name="Morishige D.T."/>
            <person name="Grimwood J."/>
            <person name="Schmutz J."/>
            <person name="Mullet J.E."/>
        </authorList>
    </citation>
    <scope>NUCLEOTIDE SEQUENCE [LARGE SCALE GENOMIC DNA]</scope>
    <source>
        <strain evidence="9">cv. BTx623</strain>
    </source>
</reference>
<name>A0A1B6PPN4_SORBI</name>
<dbReference type="OrthoDB" id="420046at2759"/>
<proteinExistence type="predicted"/>
<dbReference type="PANTHER" id="PTHR43586">
    <property type="entry name" value="CYSTEINE DESULFURASE"/>
    <property type="match status" value="1"/>
</dbReference>
<evidence type="ECO:0000256" key="4">
    <source>
        <dbReference type="ARBA" id="ARBA00022898"/>
    </source>
</evidence>
<dbReference type="InParanoid" id="A0A1B6PPN4"/>
<dbReference type="Gramene" id="KXG27617">
    <property type="protein sequence ID" value="KXG27617"/>
    <property type="gene ID" value="SORBI_3005G014700"/>
</dbReference>
<feature type="region of interest" description="Disordered" evidence="6">
    <location>
        <begin position="34"/>
        <end position="53"/>
    </location>
</feature>
<evidence type="ECO:0000256" key="1">
    <source>
        <dbReference type="ARBA" id="ARBA00001933"/>
    </source>
</evidence>
<evidence type="ECO:0000256" key="5">
    <source>
        <dbReference type="ARBA" id="ARBA00050776"/>
    </source>
</evidence>
<dbReference type="STRING" id="4558.A0A1B6PPN4"/>
<dbReference type="GO" id="GO:0031071">
    <property type="term" value="F:cysteine desulfurase activity"/>
    <property type="evidence" value="ECO:0000318"/>
    <property type="project" value="GO_Central"/>
</dbReference>
<dbReference type="InterPro" id="IPR015424">
    <property type="entry name" value="PyrdxlP-dep_Trfase"/>
</dbReference>
<keyword evidence="9" id="KW-1185">Reference proteome</keyword>
<dbReference type="EC" id="2.8.1.7" evidence="2"/>
<reference evidence="8" key="2">
    <citation type="submission" date="2017-02" db="EMBL/GenBank/DDBJ databases">
        <title>WGS assembly of Sorghum bicolor.</title>
        <authorList>
            <person name="Paterson A."/>
            <person name="Mullet J."/>
            <person name="Bowers J."/>
            <person name="Bruggmann R."/>
            <person name="Dubchak I."/>
            <person name="Grimwood J."/>
            <person name="Gundlach H."/>
            <person name="Haberer G."/>
            <person name="Hellsten U."/>
            <person name="Mitros T."/>
            <person name="Poliakov A."/>
            <person name="Schmutz J."/>
            <person name="Spannagl M."/>
            <person name="Tang H."/>
            <person name="Wang X."/>
            <person name="Wicker T."/>
            <person name="Bharti A."/>
            <person name="Chapman J."/>
            <person name="Feltus F."/>
            <person name="Gowik U."/>
            <person name="Grigoriev I."/>
            <person name="Lyons E."/>
            <person name="Maher C."/>
            <person name="Martis M."/>
            <person name="Narechania A."/>
            <person name="Otillar R."/>
            <person name="Penning B."/>
            <person name="Salamov A."/>
            <person name="Wang Y."/>
            <person name="Zhang L."/>
            <person name="Carpita N."/>
            <person name="Freeling M."/>
            <person name="Gingle A."/>
            <person name="Hash C."/>
            <person name="Keller B."/>
            <person name="Klein P."/>
            <person name="Kresovich S."/>
            <person name="Mccann M."/>
            <person name="Ming R."/>
            <person name="Peterson D."/>
            <person name="Rahman M."/>
            <person name="Ware D."/>
            <person name="Westhoff P."/>
            <person name="Mayer K."/>
            <person name="Messing J."/>
            <person name="Sims D."/>
            <person name="Jenkins J."/>
            <person name="Shu S."/>
            <person name="Rokhsar D."/>
        </authorList>
    </citation>
    <scope>NUCLEOTIDE SEQUENCE</scope>
</reference>
<dbReference type="InterPro" id="IPR000192">
    <property type="entry name" value="Aminotrans_V_dom"/>
</dbReference>
<dbReference type="PANTHER" id="PTHR43586:SF8">
    <property type="entry name" value="CYSTEINE DESULFURASE 1, CHLOROPLASTIC"/>
    <property type="match status" value="1"/>
</dbReference>
<dbReference type="AlphaFoldDB" id="A0A1B6PPN4"/>
<dbReference type="Gramene" id="OQU82735">
    <property type="protein sequence ID" value="OQU82735"/>
    <property type="gene ID" value="SORBI_3005G014700"/>
</dbReference>
<dbReference type="EMBL" id="CM000764">
    <property type="protein sequence ID" value="OQU82735.1"/>
    <property type="molecule type" value="Genomic_DNA"/>
</dbReference>
<dbReference type="eggNOG" id="KOG1549">
    <property type="taxonomic scope" value="Eukaryota"/>
</dbReference>
<sequence>MTGGSGQAGRVNARHNGGSGISRLALCLEADTWGPQHSHSGRKKPQAPNRTKTLSFSSGAATARMAATAAALRCCFPGSSGVGSGFVKAKSSRRGWCAAAVAAPSREAEPVSSLGHRTRVDFPILHQEFDGAKLVYFDNGATSQKPYSVMRTLDEYYRSYNSNVHRGIHALSAKATQAYEDARRKVANFVNAADSREIIFTRNATEAINLVAYSWGLSNLKEGDEIVLTVAEHHSAIVPWQFVSQKTGATLKYVGLTKENAPDIEQLKRLLSNKTKIVVVHHVANVLGSMLPIEEIVTWSNRVGAKVLVDACQSVPHMPVDVQKLGADFLVASSHKMCGPTGVGFLHGKFEILSSMEPFLGGGEMIADVFQDKSTYAEPPSRFEAGTPAIGEAIGLGAAIDYLSCIGMEQIHEYEKELGTYLYESLLSVPNVQIYGPAPSQTVHRAPLCSFNIENVHPTDIAEILDLQHGVAIRSGHHCAQILHRTLGITASARASLHFYNTKDEVDTFIDALKATIDFLTSKY</sequence>
<dbReference type="Proteomes" id="UP000000768">
    <property type="component" value="Chromosome 5"/>
</dbReference>
<dbReference type="SUPFAM" id="SSF53383">
    <property type="entry name" value="PLP-dependent transferases"/>
    <property type="match status" value="1"/>
</dbReference>